<evidence type="ECO:0000256" key="10">
    <source>
        <dbReference type="ARBA" id="ARBA00023285"/>
    </source>
</evidence>
<dbReference type="Proteomes" id="UP001556367">
    <property type="component" value="Unassembled WGS sequence"/>
</dbReference>
<dbReference type="PANTHER" id="PTHR10587:SF133">
    <property type="entry name" value="CHITIN DEACETYLASE 1-RELATED"/>
    <property type="match status" value="1"/>
</dbReference>
<dbReference type="Pfam" id="PF01522">
    <property type="entry name" value="Polysacc_deac_1"/>
    <property type="match status" value="1"/>
</dbReference>
<dbReference type="Gene3D" id="3.20.20.370">
    <property type="entry name" value="Glycoside hydrolase/deacetylase"/>
    <property type="match status" value="1"/>
</dbReference>
<keyword evidence="11" id="KW-0449">Lipoprotein</keyword>
<dbReference type="InterPro" id="IPR050248">
    <property type="entry name" value="Polysacc_deacetylase_ArnD"/>
</dbReference>
<keyword evidence="13" id="KW-0624">Polysaccharide degradation</keyword>
<feature type="domain" description="NodB homology" evidence="18">
    <location>
        <begin position="193"/>
        <end position="390"/>
    </location>
</feature>
<evidence type="ECO:0000256" key="9">
    <source>
        <dbReference type="ARBA" id="ARBA00023277"/>
    </source>
</evidence>
<evidence type="ECO:0000256" key="15">
    <source>
        <dbReference type="ARBA" id="ARBA00048494"/>
    </source>
</evidence>
<feature type="signal peptide" evidence="17">
    <location>
        <begin position="1"/>
        <end position="21"/>
    </location>
</feature>
<evidence type="ECO:0000256" key="11">
    <source>
        <dbReference type="ARBA" id="ARBA00023288"/>
    </source>
</evidence>
<feature type="compositionally biased region" description="Pro residues" evidence="16">
    <location>
        <begin position="39"/>
        <end position="64"/>
    </location>
</feature>
<evidence type="ECO:0000256" key="17">
    <source>
        <dbReference type="SAM" id="SignalP"/>
    </source>
</evidence>
<comment type="catalytic activity">
    <reaction evidence="15">
        <text>[(1-&gt;4)-N-acetyl-beta-D-glucosaminyl](n) + n H2O = chitosan + n acetate</text>
        <dbReference type="Rhea" id="RHEA:10464"/>
        <dbReference type="Rhea" id="RHEA-COMP:9593"/>
        <dbReference type="Rhea" id="RHEA-COMP:9597"/>
        <dbReference type="ChEBI" id="CHEBI:15377"/>
        <dbReference type="ChEBI" id="CHEBI:17029"/>
        <dbReference type="ChEBI" id="CHEBI:30089"/>
        <dbReference type="ChEBI" id="CHEBI:57704"/>
        <dbReference type="EC" id="3.5.1.41"/>
    </reaction>
    <physiologicalReaction direction="left-to-right" evidence="15">
        <dbReference type="Rhea" id="RHEA:10465"/>
    </physiologicalReaction>
</comment>
<evidence type="ECO:0000256" key="2">
    <source>
        <dbReference type="ARBA" id="ARBA00004609"/>
    </source>
</evidence>
<keyword evidence="8" id="KW-0472">Membrane</keyword>
<feature type="compositionally biased region" description="Polar residues" evidence="16">
    <location>
        <begin position="79"/>
        <end position="97"/>
    </location>
</feature>
<evidence type="ECO:0000256" key="4">
    <source>
        <dbReference type="ARBA" id="ARBA00022622"/>
    </source>
</evidence>
<evidence type="ECO:0000256" key="6">
    <source>
        <dbReference type="ARBA" id="ARBA00022801"/>
    </source>
</evidence>
<evidence type="ECO:0000256" key="12">
    <source>
        <dbReference type="ARBA" id="ARBA00023316"/>
    </source>
</evidence>
<keyword evidence="4" id="KW-0325">Glycoprotein</keyword>
<keyword evidence="20" id="KW-1185">Reference proteome</keyword>
<feature type="chain" id="PRO_5045752384" description="chitin deacetylase" evidence="17">
    <location>
        <begin position="22"/>
        <end position="401"/>
    </location>
</feature>
<comment type="subcellular location">
    <subcellularLocation>
        <location evidence="2">Cell membrane</location>
        <topology evidence="2">Lipid-anchor</topology>
        <topology evidence="2">GPI-anchor</topology>
    </subcellularLocation>
</comment>
<keyword evidence="5" id="KW-0479">Metal-binding</keyword>
<sequence length="401" mass="42712">MRFYSIPAALCVLSLPVFAHADNLKARHERIAHKRQTTSPPPGSSGAAPPPGATPSSSGPPPPATFTALDTGTGIPPLSSITSGMPTQATLAPSVTFTPGASPPVSGAPPLPSRAPFVIADWPPVNVVPPGNSPEVTEWMKELDGHNIPDLSPTINGSCEDDPKAAADSASRGWWTCGGITRATDIVNCPDKLTWGISFDDGPSPYTRKLLKYLDEKDLKAMFFVVGSRILERPEILVEEYMAGHEISVHTWSHSKPLTSLTNAEVVAELGWTRKIIKDVLGVSPTTFRPPWGDIDDRVRAISMAMGMIPILWTSTPATGPFDTNDWKVAGGLVPGPASFDTFNAILGNASTMETGFIVLQHDLYEITVDLAIGYTLNAAQTHSPAFNVSTDSSVEVVRQS</sequence>
<keyword evidence="6" id="KW-0378">Hydrolase</keyword>
<reference evidence="20" key="1">
    <citation type="submission" date="2024-06" db="EMBL/GenBank/DDBJ databases">
        <title>Multi-omics analyses provide insights into the biosynthesis of the anticancer antibiotic pleurotin in Hohenbuehelia grisea.</title>
        <authorList>
            <person name="Weaver J.A."/>
            <person name="Alberti F."/>
        </authorList>
    </citation>
    <scope>NUCLEOTIDE SEQUENCE [LARGE SCALE GENOMIC DNA]</scope>
    <source>
        <strain evidence="20">T-177</strain>
    </source>
</reference>
<protein>
    <recommendedName>
        <fullName evidence="14">chitin deacetylase</fullName>
        <ecNumber evidence="14">3.5.1.41</ecNumber>
    </recommendedName>
</protein>
<keyword evidence="4" id="KW-0336">GPI-anchor</keyword>
<keyword evidence="10" id="KW-0170">Cobalt</keyword>
<comment type="caution">
    <text evidence="19">The sequence shown here is derived from an EMBL/GenBank/DDBJ whole genome shotgun (WGS) entry which is preliminary data.</text>
</comment>
<evidence type="ECO:0000313" key="19">
    <source>
        <dbReference type="EMBL" id="KAL0947857.1"/>
    </source>
</evidence>
<gene>
    <name evidence="19" type="ORF">HGRIS_010494</name>
</gene>
<evidence type="ECO:0000256" key="7">
    <source>
        <dbReference type="ARBA" id="ARBA00023024"/>
    </source>
</evidence>
<name>A0ABR3IX16_9AGAR</name>
<dbReference type="EMBL" id="JASNQZ010000014">
    <property type="protein sequence ID" value="KAL0947857.1"/>
    <property type="molecule type" value="Genomic_DNA"/>
</dbReference>
<evidence type="ECO:0000313" key="20">
    <source>
        <dbReference type="Proteomes" id="UP001556367"/>
    </source>
</evidence>
<evidence type="ECO:0000256" key="14">
    <source>
        <dbReference type="ARBA" id="ARBA00024056"/>
    </source>
</evidence>
<evidence type="ECO:0000256" key="13">
    <source>
        <dbReference type="ARBA" id="ARBA00023326"/>
    </source>
</evidence>
<dbReference type="PROSITE" id="PS51677">
    <property type="entry name" value="NODB"/>
    <property type="match status" value="1"/>
</dbReference>
<dbReference type="InterPro" id="IPR011330">
    <property type="entry name" value="Glyco_hydro/deAcase_b/a-brl"/>
</dbReference>
<keyword evidence="9" id="KW-0119">Carbohydrate metabolism</keyword>
<accession>A0ABR3IX16</accession>
<evidence type="ECO:0000256" key="5">
    <source>
        <dbReference type="ARBA" id="ARBA00022723"/>
    </source>
</evidence>
<organism evidence="19 20">
    <name type="scientific">Hohenbuehelia grisea</name>
    <dbReference type="NCBI Taxonomy" id="104357"/>
    <lineage>
        <taxon>Eukaryota</taxon>
        <taxon>Fungi</taxon>
        <taxon>Dikarya</taxon>
        <taxon>Basidiomycota</taxon>
        <taxon>Agaricomycotina</taxon>
        <taxon>Agaricomycetes</taxon>
        <taxon>Agaricomycetidae</taxon>
        <taxon>Agaricales</taxon>
        <taxon>Pleurotineae</taxon>
        <taxon>Pleurotaceae</taxon>
        <taxon>Hohenbuehelia</taxon>
    </lineage>
</organism>
<keyword evidence="7" id="KW-0146">Chitin degradation</keyword>
<evidence type="ECO:0000256" key="16">
    <source>
        <dbReference type="SAM" id="MobiDB-lite"/>
    </source>
</evidence>
<keyword evidence="12" id="KW-0961">Cell wall biogenesis/degradation</keyword>
<proteinExistence type="predicted"/>
<dbReference type="SUPFAM" id="SSF88713">
    <property type="entry name" value="Glycoside hydrolase/deacetylase"/>
    <property type="match status" value="1"/>
</dbReference>
<comment type="cofactor">
    <cofactor evidence="1">
        <name>Co(2+)</name>
        <dbReference type="ChEBI" id="CHEBI:48828"/>
    </cofactor>
</comment>
<dbReference type="PANTHER" id="PTHR10587">
    <property type="entry name" value="GLYCOSYL TRANSFERASE-RELATED"/>
    <property type="match status" value="1"/>
</dbReference>
<keyword evidence="3" id="KW-1003">Cell membrane</keyword>
<keyword evidence="17" id="KW-0732">Signal</keyword>
<dbReference type="EC" id="3.5.1.41" evidence="14"/>
<evidence type="ECO:0000256" key="3">
    <source>
        <dbReference type="ARBA" id="ARBA00022475"/>
    </source>
</evidence>
<evidence type="ECO:0000256" key="8">
    <source>
        <dbReference type="ARBA" id="ARBA00023136"/>
    </source>
</evidence>
<evidence type="ECO:0000256" key="1">
    <source>
        <dbReference type="ARBA" id="ARBA00001941"/>
    </source>
</evidence>
<evidence type="ECO:0000259" key="18">
    <source>
        <dbReference type="PROSITE" id="PS51677"/>
    </source>
</evidence>
<feature type="region of interest" description="Disordered" evidence="16">
    <location>
        <begin position="33"/>
        <end position="108"/>
    </location>
</feature>
<dbReference type="InterPro" id="IPR002509">
    <property type="entry name" value="NODB_dom"/>
</dbReference>